<dbReference type="RefSeq" id="WP_344360562.1">
    <property type="nucleotide sequence ID" value="NZ_BAAASR010000015.1"/>
</dbReference>
<dbReference type="Proteomes" id="UP001499942">
    <property type="component" value="Unassembled WGS sequence"/>
</dbReference>
<reference evidence="1 2" key="1">
    <citation type="journal article" date="2019" name="Int. J. Syst. Evol. Microbiol.">
        <title>The Global Catalogue of Microorganisms (GCM) 10K type strain sequencing project: providing services to taxonomists for standard genome sequencing and annotation.</title>
        <authorList>
            <consortium name="The Broad Institute Genomics Platform"/>
            <consortium name="The Broad Institute Genome Sequencing Center for Infectious Disease"/>
            <person name="Wu L."/>
            <person name="Ma J."/>
        </authorList>
    </citation>
    <scope>NUCLEOTIDE SEQUENCE [LARGE SCALE GENOMIC DNA]</scope>
    <source>
        <strain evidence="1 2">JCM 5062</strain>
    </source>
</reference>
<evidence type="ECO:0000313" key="1">
    <source>
        <dbReference type="EMBL" id="GAA2494046.1"/>
    </source>
</evidence>
<accession>A0ABN3M130</accession>
<keyword evidence="2" id="KW-1185">Reference proteome</keyword>
<name>A0ABN3M130_9ACTN</name>
<dbReference type="EMBL" id="BAAASR010000015">
    <property type="protein sequence ID" value="GAA2494046.1"/>
    <property type="molecule type" value="Genomic_DNA"/>
</dbReference>
<comment type="caution">
    <text evidence="1">The sequence shown here is derived from an EMBL/GenBank/DDBJ whole genome shotgun (WGS) entry which is preliminary data.</text>
</comment>
<organism evidence="1 2">
    <name type="scientific">Streptomyces gobitricini</name>
    <dbReference type="NCBI Taxonomy" id="68211"/>
    <lineage>
        <taxon>Bacteria</taxon>
        <taxon>Bacillati</taxon>
        <taxon>Actinomycetota</taxon>
        <taxon>Actinomycetes</taxon>
        <taxon>Kitasatosporales</taxon>
        <taxon>Streptomycetaceae</taxon>
        <taxon>Streptomyces</taxon>
    </lineage>
</organism>
<evidence type="ECO:0000313" key="2">
    <source>
        <dbReference type="Proteomes" id="UP001499942"/>
    </source>
</evidence>
<gene>
    <name evidence="1" type="ORF">GCM10010393_27540</name>
</gene>
<proteinExistence type="predicted"/>
<sequence>MTSIEPELRDRTKVGESEIEAALNPGEAEGFYRDTRECGILALEAGAGKLLLSPPTPRPKKG</sequence>
<protein>
    <submittedName>
        <fullName evidence="1">Uncharacterized protein</fullName>
    </submittedName>
</protein>